<dbReference type="EnsemblPlants" id="TuG1812G0600001779.01.T01">
    <property type="protein sequence ID" value="TuG1812G0600001779.01.T01.cds276589"/>
    <property type="gene ID" value="TuG1812G0600001779.01"/>
</dbReference>
<evidence type="ECO:0000256" key="1">
    <source>
        <dbReference type="SAM" id="MobiDB-lite"/>
    </source>
</evidence>
<protein>
    <recommendedName>
        <fullName evidence="4">Chromo domain-containing protein</fullName>
    </recommendedName>
</protein>
<proteinExistence type="predicted"/>
<sequence length="91" mass="10106">MRGAKRVLQLLVQWSNGSTELATWEDLETLKQMFPRAPAWGQAASQQGEIVSNMGTAEQQEEAQSRARPIRKPHLPTRLAGPEWALGLVTP</sequence>
<dbReference type="AlphaFoldDB" id="A0A8R7UV01"/>
<feature type="region of interest" description="Disordered" evidence="1">
    <location>
        <begin position="55"/>
        <end position="77"/>
    </location>
</feature>
<keyword evidence="3" id="KW-1185">Reference proteome</keyword>
<organism evidence="2 3">
    <name type="scientific">Triticum urartu</name>
    <name type="common">Red wild einkorn</name>
    <name type="synonym">Crithodium urartu</name>
    <dbReference type="NCBI Taxonomy" id="4572"/>
    <lineage>
        <taxon>Eukaryota</taxon>
        <taxon>Viridiplantae</taxon>
        <taxon>Streptophyta</taxon>
        <taxon>Embryophyta</taxon>
        <taxon>Tracheophyta</taxon>
        <taxon>Spermatophyta</taxon>
        <taxon>Magnoliopsida</taxon>
        <taxon>Liliopsida</taxon>
        <taxon>Poales</taxon>
        <taxon>Poaceae</taxon>
        <taxon>BOP clade</taxon>
        <taxon>Pooideae</taxon>
        <taxon>Triticodae</taxon>
        <taxon>Triticeae</taxon>
        <taxon>Triticinae</taxon>
        <taxon>Triticum</taxon>
    </lineage>
</organism>
<reference evidence="2" key="2">
    <citation type="submission" date="2018-03" db="EMBL/GenBank/DDBJ databases">
        <title>The Triticum urartu genome reveals the dynamic nature of wheat genome evolution.</title>
        <authorList>
            <person name="Ling H."/>
            <person name="Ma B."/>
            <person name="Shi X."/>
            <person name="Liu H."/>
            <person name="Dong L."/>
            <person name="Sun H."/>
            <person name="Cao Y."/>
            <person name="Gao Q."/>
            <person name="Zheng S."/>
            <person name="Li Y."/>
            <person name="Yu Y."/>
            <person name="Du H."/>
            <person name="Qi M."/>
            <person name="Li Y."/>
            <person name="Yu H."/>
            <person name="Cui Y."/>
            <person name="Wang N."/>
            <person name="Chen C."/>
            <person name="Wu H."/>
            <person name="Zhao Y."/>
            <person name="Zhang J."/>
            <person name="Li Y."/>
            <person name="Zhou W."/>
            <person name="Zhang B."/>
            <person name="Hu W."/>
            <person name="Eijk M."/>
            <person name="Tang J."/>
            <person name="Witsenboer H."/>
            <person name="Zhao S."/>
            <person name="Li Z."/>
            <person name="Zhang A."/>
            <person name="Wang D."/>
            <person name="Liang C."/>
        </authorList>
    </citation>
    <scope>NUCLEOTIDE SEQUENCE [LARGE SCALE GENOMIC DNA]</scope>
    <source>
        <strain evidence="2">cv. G1812</strain>
    </source>
</reference>
<dbReference type="Proteomes" id="UP000015106">
    <property type="component" value="Chromosome 6"/>
</dbReference>
<reference evidence="2" key="3">
    <citation type="submission" date="2022-06" db="UniProtKB">
        <authorList>
            <consortium name="EnsemblPlants"/>
        </authorList>
    </citation>
    <scope>IDENTIFICATION</scope>
</reference>
<accession>A0A8R7UV01</accession>
<dbReference type="Gramene" id="TuG1812G0600001779.01.T01">
    <property type="protein sequence ID" value="TuG1812G0600001779.01.T01.cds276589"/>
    <property type="gene ID" value="TuG1812G0600001779.01"/>
</dbReference>
<evidence type="ECO:0000313" key="2">
    <source>
        <dbReference type="EnsemblPlants" id="TuG1812G0600001779.01.T01.cds276589"/>
    </source>
</evidence>
<name>A0A8R7UV01_TRIUA</name>
<reference evidence="3" key="1">
    <citation type="journal article" date="2013" name="Nature">
        <title>Draft genome of the wheat A-genome progenitor Triticum urartu.</title>
        <authorList>
            <person name="Ling H.Q."/>
            <person name="Zhao S."/>
            <person name="Liu D."/>
            <person name="Wang J."/>
            <person name="Sun H."/>
            <person name="Zhang C."/>
            <person name="Fan H."/>
            <person name="Li D."/>
            <person name="Dong L."/>
            <person name="Tao Y."/>
            <person name="Gao C."/>
            <person name="Wu H."/>
            <person name="Li Y."/>
            <person name="Cui Y."/>
            <person name="Guo X."/>
            <person name="Zheng S."/>
            <person name="Wang B."/>
            <person name="Yu K."/>
            <person name="Liang Q."/>
            <person name="Yang W."/>
            <person name="Lou X."/>
            <person name="Chen J."/>
            <person name="Feng M."/>
            <person name="Jian J."/>
            <person name="Zhang X."/>
            <person name="Luo G."/>
            <person name="Jiang Y."/>
            <person name="Liu J."/>
            <person name="Wang Z."/>
            <person name="Sha Y."/>
            <person name="Zhang B."/>
            <person name="Wu H."/>
            <person name="Tang D."/>
            <person name="Shen Q."/>
            <person name="Xue P."/>
            <person name="Zou S."/>
            <person name="Wang X."/>
            <person name="Liu X."/>
            <person name="Wang F."/>
            <person name="Yang Y."/>
            <person name="An X."/>
            <person name="Dong Z."/>
            <person name="Zhang K."/>
            <person name="Zhang X."/>
            <person name="Luo M.C."/>
            <person name="Dvorak J."/>
            <person name="Tong Y."/>
            <person name="Wang J."/>
            <person name="Yang H."/>
            <person name="Li Z."/>
            <person name="Wang D."/>
            <person name="Zhang A."/>
            <person name="Wang J."/>
        </authorList>
    </citation>
    <scope>NUCLEOTIDE SEQUENCE</scope>
    <source>
        <strain evidence="3">cv. G1812</strain>
    </source>
</reference>
<evidence type="ECO:0008006" key="4">
    <source>
        <dbReference type="Google" id="ProtNLM"/>
    </source>
</evidence>
<evidence type="ECO:0000313" key="3">
    <source>
        <dbReference type="Proteomes" id="UP000015106"/>
    </source>
</evidence>